<organism evidence="6 7">
    <name type="scientific">Pseudoalteromonas piratica</name>
    <dbReference type="NCBI Taxonomy" id="1348114"/>
    <lineage>
        <taxon>Bacteria</taxon>
        <taxon>Pseudomonadati</taxon>
        <taxon>Pseudomonadota</taxon>
        <taxon>Gammaproteobacteria</taxon>
        <taxon>Alteromonadales</taxon>
        <taxon>Pseudoalteromonadaceae</taxon>
        <taxon>Pseudoalteromonas</taxon>
    </lineage>
</organism>
<dbReference type="PANTHER" id="PTHR11712">
    <property type="entry name" value="POLYKETIDE SYNTHASE-RELATED"/>
    <property type="match status" value="1"/>
</dbReference>
<name>A0A0A7EKS4_9GAMM</name>
<dbReference type="GO" id="GO:0006633">
    <property type="term" value="P:fatty acid biosynthetic process"/>
    <property type="evidence" value="ECO:0007669"/>
    <property type="project" value="UniProtKB-UniPathway"/>
</dbReference>
<dbReference type="GO" id="GO:0005829">
    <property type="term" value="C:cytosol"/>
    <property type="evidence" value="ECO:0007669"/>
    <property type="project" value="TreeGrafter"/>
</dbReference>
<dbReference type="KEGG" id="pseo:OM33_19540"/>
<accession>A0A0A7EKS4</accession>
<evidence type="ECO:0000313" key="7">
    <source>
        <dbReference type="Proteomes" id="UP000030341"/>
    </source>
</evidence>
<dbReference type="UniPathway" id="UPA00094"/>
<dbReference type="Gene3D" id="3.40.47.10">
    <property type="match status" value="2"/>
</dbReference>
<dbReference type="SUPFAM" id="SSF53901">
    <property type="entry name" value="Thiolase-like"/>
    <property type="match status" value="2"/>
</dbReference>
<gene>
    <name evidence="6" type="ORF">OM33_19540</name>
</gene>
<dbReference type="InterPro" id="IPR014031">
    <property type="entry name" value="Ketoacyl_synth_C"/>
</dbReference>
<evidence type="ECO:0000256" key="3">
    <source>
        <dbReference type="ARBA" id="ARBA00022679"/>
    </source>
</evidence>
<dbReference type="GO" id="GO:0004315">
    <property type="term" value="F:3-oxoacyl-[acyl-carrier-protein] synthase activity"/>
    <property type="evidence" value="ECO:0007669"/>
    <property type="project" value="InterPro"/>
</dbReference>
<evidence type="ECO:0000256" key="1">
    <source>
        <dbReference type="ARBA" id="ARBA00005194"/>
    </source>
</evidence>
<dbReference type="Pfam" id="PF00109">
    <property type="entry name" value="ketoacyl-synt"/>
    <property type="match status" value="1"/>
</dbReference>
<comment type="pathway">
    <text evidence="1">Lipid metabolism; fatty acid biosynthesis.</text>
</comment>
<dbReference type="OrthoDB" id="9808669at2"/>
<dbReference type="InterPro" id="IPR000794">
    <property type="entry name" value="Beta-ketoacyl_synthase"/>
</dbReference>
<dbReference type="RefSeq" id="WP_040136081.1">
    <property type="nucleotide sequence ID" value="NZ_CP009889.1"/>
</dbReference>
<dbReference type="PANTHER" id="PTHR11712:SF320">
    <property type="entry name" value="BETA-KETOACYL SYNTHASE"/>
    <property type="match status" value="1"/>
</dbReference>
<dbReference type="Proteomes" id="UP000030341">
    <property type="component" value="Chromosome 2"/>
</dbReference>
<dbReference type="CDD" id="cd00834">
    <property type="entry name" value="KAS_I_II"/>
    <property type="match status" value="1"/>
</dbReference>
<dbReference type="AlphaFoldDB" id="A0A0A7EKS4"/>
<keyword evidence="3 4" id="KW-0808">Transferase</keyword>
<dbReference type="InterPro" id="IPR016039">
    <property type="entry name" value="Thiolase-like"/>
</dbReference>
<reference evidence="6 7" key="1">
    <citation type="submission" date="2014-11" db="EMBL/GenBank/DDBJ databases">
        <title>Complete Genome Sequence of Pseudoalteromonas sp. Strain OCN003 Isolated from Kaneohe Bay, Oahu, Hawaii.</title>
        <authorList>
            <person name="Beurmann S."/>
            <person name="Videau P."/>
            <person name="Ushijima B."/>
            <person name="Smith A.M."/>
            <person name="Aeby G.S."/>
            <person name="Callahan S.M."/>
            <person name="Belcaid M."/>
        </authorList>
    </citation>
    <scope>NUCLEOTIDE SEQUENCE [LARGE SCALE GENOMIC DNA]</scope>
    <source>
        <strain evidence="6 7">OCN003</strain>
    </source>
</reference>
<dbReference type="SMART" id="SM00825">
    <property type="entry name" value="PKS_KS"/>
    <property type="match status" value="1"/>
</dbReference>
<keyword evidence="7" id="KW-1185">Reference proteome</keyword>
<evidence type="ECO:0000256" key="2">
    <source>
        <dbReference type="ARBA" id="ARBA00008467"/>
    </source>
</evidence>
<comment type="similarity">
    <text evidence="2 4">Belongs to the thiolase-like superfamily. Beta-ketoacyl-ACP synthases family.</text>
</comment>
<sequence length="395" mass="41584">MAVALNDLGLICSLGNSKQSVMTALGDEHLSQQEVMSQFAKAGNDGTVFFVGAVNAELPEISEKYFNTRNNQLLLSAYQQIASTFQQLAKSIANERIAIVLGTSTSAISEGERAYKTFSQTGQYPAQFEYSQQELHAPSEYLAHLTGAKGPCYTISTACSSSGKAFVSAKGLIESGIADIVLCGGVDSLCEMTLNGFKALESTAADYCKPFHASRDGINIGEAAALFVMTKESIKGHSAVKLLGAGESSDAYHVSAPEPTGRGAIASMSMALSDAGLEAKDIDYINAHGTGTVKNDEMEAKAIHTLGFDCEVSSTKGITGHTLGAAGALEAAICWLLLSELNHKHSVPENYPIAELDEKLAPIKLTAKQTSGKIARCLSNSFAFGGNNVSLIFGK</sequence>
<dbReference type="PROSITE" id="PS52004">
    <property type="entry name" value="KS3_2"/>
    <property type="match status" value="1"/>
</dbReference>
<evidence type="ECO:0000259" key="5">
    <source>
        <dbReference type="PROSITE" id="PS52004"/>
    </source>
</evidence>
<dbReference type="InterPro" id="IPR014030">
    <property type="entry name" value="Ketoacyl_synth_N"/>
</dbReference>
<dbReference type="STRING" id="1348114.OM33_19540"/>
<dbReference type="Pfam" id="PF02801">
    <property type="entry name" value="Ketoacyl-synt_C"/>
    <property type="match status" value="1"/>
</dbReference>
<dbReference type="NCBIfam" id="NF006618">
    <property type="entry name" value="PRK09185.1"/>
    <property type="match status" value="1"/>
</dbReference>
<dbReference type="InterPro" id="IPR018201">
    <property type="entry name" value="Ketoacyl_synth_AS"/>
</dbReference>
<evidence type="ECO:0000256" key="4">
    <source>
        <dbReference type="RuleBase" id="RU003694"/>
    </source>
</evidence>
<protein>
    <submittedName>
        <fullName evidence="6">Beta-ketoacyl synthase</fullName>
    </submittedName>
</protein>
<proteinExistence type="inferred from homology"/>
<dbReference type="eggNOG" id="COG0304">
    <property type="taxonomic scope" value="Bacteria"/>
</dbReference>
<dbReference type="InterPro" id="IPR020841">
    <property type="entry name" value="PKS_Beta-ketoAc_synthase_dom"/>
</dbReference>
<feature type="domain" description="Ketosynthase family 3 (KS3)" evidence="5">
    <location>
        <begin position="1"/>
        <end position="395"/>
    </location>
</feature>
<evidence type="ECO:0000313" key="6">
    <source>
        <dbReference type="EMBL" id="AIY67249.1"/>
    </source>
</evidence>
<dbReference type="HOGENOM" id="CLU_000022_69_0_6"/>
<dbReference type="EMBL" id="CP009889">
    <property type="protein sequence ID" value="AIY67249.1"/>
    <property type="molecule type" value="Genomic_DNA"/>
</dbReference>
<dbReference type="PROSITE" id="PS00606">
    <property type="entry name" value="KS3_1"/>
    <property type="match status" value="1"/>
</dbReference>